<dbReference type="Proteomes" id="UP000032180">
    <property type="component" value="Chromosome 2"/>
</dbReference>
<feature type="coiled-coil region" evidence="6">
    <location>
        <begin position="56"/>
        <end position="84"/>
    </location>
</feature>
<dbReference type="NCBIfam" id="NF002270">
    <property type="entry name" value="PRK01202.1"/>
    <property type="match status" value="1"/>
</dbReference>
<name>A0A0D9VCQ6_9ORYZ</name>
<dbReference type="PROSITE" id="PS50968">
    <property type="entry name" value="BIOTINYL_LIPOYL"/>
    <property type="match status" value="1"/>
</dbReference>
<evidence type="ECO:0000256" key="4">
    <source>
        <dbReference type="ARBA" id="ARBA00022823"/>
    </source>
</evidence>
<dbReference type="AlphaFoldDB" id="A0A0D9VCQ6"/>
<protein>
    <recommendedName>
        <fullName evidence="7">Lipoyl-binding domain-containing protein</fullName>
    </recommendedName>
</protein>
<evidence type="ECO:0000256" key="5">
    <source>
        <dbReference type="ARBA" id="ARBA00023128"/>
    </source>
</evidence>
<accession>A0A0D9VCQ6</accession>
<sequence>MEIFDYLKQRYDYTPPDDFLDDVLPPEAFGGDSCGIPSDPPAAYLLPMYELHAAVDKELLRRLIEEQRQQEEEQQEERVRLQRYDDDDLVQHLLLICSVRLPRMAQMLWGKASRRARKRGKWPHVKRARTTDAEIQEDLSELELELEETRRRIYECNCNNVPRHTLFRSNANHLNPEWLRPSTLEGDLQYIIFFHKLMDTVEHGNTEDEVLAKAITIARKSFQKILYFQIEAAAQDCLKLIEHMERMNDRYDFYHFFVSEILFNNKSYEDVLKLIRDGHVELHFTLNEFNSPGVDHRVDDLVNRLVDMARVDMPTDAQREGGMFKDWVCQLVDEEYGSCTYLYMDFLKNKMRVWLAPSHEVLKDLKYAETHEWVNVVGDYATIGISDYAEDHLGYVEYVELPEVGSSVSQGKNFAAVRSVEGTTSRIHSPVSGDVVEVNNELGDVPGLVNASPYKKGWIIKVKMSDPGELNSLMDGENYSKFYKQEEDKY</sequence>
<evidence type="ECO:0000259" key="7">
    <source>
        <dbReference type="PROSITE" id="PS50968"/>
    </source>
</evidence>
<dbReference type="Pfam" id="PF01597">
    <property type="entry name" value="GCV_H"/>
    <property type="match status" value="1"/>
</dbReference>
<keyword evidence="9" id="KW-1185">Reference proteome</keyword>
<comment type="similarity">
    <text evidence="3">Belongs to the GcvH family.</text>
</comment>
<dbReference type="HAMAP" id="MF_00272">
    <property type="entry name" value="GcvH"/>
    <property type="match status" value="1"/>
</dbReference>
<dbReference type="NCBIfam" id="TIGR00527">
    <property type="entry name" value="gcvH"/>
    <property type="match status" value="1"/>
</dbReference>
<feature type="domain" description="Lipoyl-binding" evidence="7">
    <location>
        <begin position="380"/>
        <end position="463"/>
    </location>
</feature>
<dbReference type="GO" id="GO:0009249">
    <property type="term" value="P:protein lipoylation"/>
    <property type="evidence" value="ECO:0007669"/>
    <property type="project" value="TreeGrafter"/>
</dbReference>
<dbReference type="InterPro" id="IPR017453">
    <property type="entry name" value="GCV_H_sub"/>
</dbReference>
<dbReference type="InterPro" id="IPR000089">
    <property type="entry name" value="Biotin_lipoyl"/>
</dbReference>
<comment type="subcellular location">
    <subcellularLocation>
        <location evidence="2">Mitochondrion</location>
    </subcellularLocation>
</comment>
<organism evidence="8 9">
    <name type="scientific">Leersia perrieri</name>
    <dbReference type="NCBI Taxonomy" id="77586"/>
    <lineage>
        <taxon>Eukaryota</taxon>
        <taxon>Viridiplantae</taxon>
        <taxon>Streptophyta</taxon>
        <taxon>Embryophyta</taxon>
        <taxon>Tracheophyta</taxon>
        <taxon>Spermatophyta</taxon>
        <taxon>Magnoliopsida</taxon>
        <taxon>Liliopsida</taxon>
        <taxon>Poales</taxon>
        <taxon>Poaceae</taxon>
        <taxon>BOP clade</taxon>
        <taxon>Oryzoideae</taxon>
        <taxon>Oryzeae</taxon>
        <taxon>Oryzinae</taxon>
        <taxon>Leersia</taxon>
    </lineage>
</organism>
<evidence type="ECO:0000313" key="8">
    <source>
        <dbReference type="EnsemblPlants" id="LPERR02G04700.1"/>
    </source>
</evidence>
<dbReference type="Gramene" id="LPERR02G04700.1">
    <property type="protein sequence ID" value="LPERR02G04700.1"/>
    <property type="gene ID" value="LPERR02G04700"/>
</dbReference>
<evidence type="ECO:0000313" key="9">
    <source>
        <dbReference type="Proteomes" id="UP000032180"/>
    </source>
</evidence>
<dbReference type="HOGENOM" id="CLU_521155_0_0_1"/>
<reference evidence="8 9" key="1">
    <citation type="submission" date="2012-08" db="EMBL/GenBank/DDBJ databases">
        <title>Oryza genome evolution.</title>
        <authorList>
            <person name="Wing R.A."/>
        </authorList>
    </citation>
    <scope>NUCLEOTIDE SEQUENCE</scope>
</reference>
<feature type="coiled-coil region" evidence="6">
    <location>
        <begin position="125"/>
        <end position="159"/>
    </location>
</feature>
<dbReference type="GO" id="GO:0005739">
    <property type="term" value="C:mitochondrion"/>
    <property type="evidence" value="ECO:0007669"/>
    <property type="project" value="UniProtKB-SubCell"/>
</dbReference>
<dbReference type="InterPro" id="IPR033753">
    <property type="entry name" value="GCV_H/Fam206"/>
</dbReference>
<comment type="cofactor">
    <cofactor evidence="1">
        <name>(R)-lipoate</name>
        <dbReference type="ChEBI" id="CHEBI:83088"/>
    </cofactor>
</comment>
<dbReference type="InterPro" id="IPR011053">
    <property type="entry name" value="Single_hybrid_motif"/>
</dbReference>
<dbReference type="CDD" id="cd06848">
    <property type="entry name" value="GCS_H"/>
    <property type="match status" value="1"/>
</dbReference>
<evidence type="ECO:0000256" key="1">
    <source>
        <dbReference type="ARBA" id="ARBA00001938"/>
    </source>
</evidence>
<reference evidence="8" key="3">
    <citation type="submission" date="2015-04" db="UniProtKB">
        <authorList>
            <consortium name="EnsemblPlants"/>
        </authorList>
    </citation>
    <scope>IDENTIFICATION</scope>
</reference>
<dbReference type="EnsemblPlants" id="LPERR02G04700.1">
    <property type="protein sequence ID" value="LPERR02G04700.1"/>
    <property type="gene ID" value="LPERR02G04700"/>
</dbReference>
<proteinExistence type="inferred from homology"/>
<keyword evidence="4" id="KW-0450">Lipoyl</keyword>
<dbReference type="GO" id="GO:0019464">
    <property type="term" value="P:glycine decarboxylation via glycine cleavage system"/>
    <property type="evidence" value="ECO:0007669"/>
    <property type="project" value="InterPro"/>
</dbReference>
<dbReference type="eggNOG" id="KOG3373">
    <property type="taxonomic scope" value="Eukaryota"/>
</dbReference>
<dbReference type="GO" id="GO:0005960">
    <property type="term" value="C:glycine cleavage complex"/>
    <property type="evidence" value="ECO:0007669"/>
    <property type="project" value="InterPro"/>
</dbReference>
<dbReference type="PANTHER" id="PTHR11715:SF3">
    <property type="entry name" value="GLYCINE CLEAVAGE SYSTEM H PROTEIN-RELATED"/>
    <property type="match status" value="1"/>
</dbReference>
<evidence type="ECO:0000256" key="6">
    <source>
        <dbReference type="SAM" id="Coils"/>
    </source>
</evidence>
<keyword evidence="6" id="KW-0175">Coiled coil</keyword>
<dbReference type="InterPro" id="IPR002930">
    <property type="entry name" value="GCV_H"/>
</dbReference>
<evidence type="ECO:0000256" key="2">
    <source>
        <dbReference type="ARBA" id="ARBA00004173"/>
    </source>
</evidence>
<dbReference type="STRING" id="77586.A0A0D9VCQ6"/>
<evidence type="ECO:0000256" key="3">
    <source>
        <dbReference type="ARBA" id="ARBA00009249"/>
    </source>
</evidence>
<dbReference type="PANTHER" id="PTHR11715">
    <property type="entry name" value="GLYCINE CLEAVAGE SYSTEM H PROTEIN"/>
    <property type="match status" value="1"/>
</dbReference>
<keyword evidence="5" id="KW-0496">Mitochondrion</keyword>
<dbReference type="SUPFAM" id="SSF51230">
    <property type="entry name" value="Single hybrid motif"/>
    <property type="match status" value="1"/>
</dbReference>
<reference evidence="9" key="2">
    <citation type="submission" date="2013-12" db="EMBL/GenBank/DDBJ databases">
        <authorList>
            <person name="Yu Y."/>
            <person name="Lee S."/>
            <person name="de Baynast K."/>
            <person name="Wissotski M."/>
            <person name="Liu L."/>
            <person name="Talag J."/>
            <person name="Goicoechea J."/>
            <person name="Angelova A."/>
            <person name="Jetty R."/>
            <person name="Kudrna D."/>
            <person name="Golser W."/>
            <person name="Rivera L."/>
            <person name="Zhang J."/>
            <person name="Wing R."/>
        </authorList>
    </citation>
    <scope>NUCLEOTIDE SEQUENCE</scope>
</reference>
<dbReference type="Gene3D" id="2.40.50.100">
    <property type="match status" value="1"/>
</dbReference>